<sequence>MTPLLILALAAVLIVLATRRAPPPAEPGPAVAAPAPAPTADDLLRLPEPARTRAWALLCSLHDALREPPGDARSTFLLQQTRDQYLPDTVSAYLHLTPAARAQLDRQGQPPETLLLEQLTLIEGGVTEVLRRDHAAADRLLTQGRFLRERFSPPAGGELRVKDR</sequence>
<keyword evidence="2" id="KW-1185">Reference proteome</keyword>
<name>A0ABN4K409_9DEIO</name>
<protein>
    <submittedName>
        <fullName evidence="1">Uncharacterized protein</fullName>
    </submittedName>
</protein>
<dbReference type="RefSeq" id="WP_062158072.1">
    <property type="nucleotide sequence ID" value="NZ_CP013910.1"/>
</dbReference>
<evidence type="ECO:0000313" key="2">
    <source>
        <dbReference type="Proteomes" id="UP000060071"/>
    </source>
</evidence>
<proteinExistence type="predicted"/>
<dbReference type="EMBL" id="CP013910">
    <property type="protein sequence ID" value="ALW88748.1"/>
    <property type="molecule type" value="Genomic_DNA"/>
</dbReference>
<evidence type="ECO:0000313" key="1">
    <source>
        <dbReference type="EMBL" id="ALW88748.1"/>
    </source>
</evidence>
<gene>
    <name evidence="1" type="ORF">AUC44_07450</name>
</gene>
<dbReference type="Proteomes" id="UP000060071">
    <property type="component" value="Chromosome"/>
</dbReference>
<accession>A0ABN4K409</accession>
<organism evidence="1 2">
    <name type="scientific">Deinococcus actinosclerus</name>
    <dbReference type="NCBI Taxonomy" id="1768108"/>
    <lineage>
        <taxon>Bacteria</taxon>
        <taxon>Thermotogati</taxon>
        <taxon>Deinococcota</taxon>
        <taxon>Deinococci</taxon>
        <taxon>Deinococcales</taxon>
        <taxon>Deinococcaceae</taxon>
        <taxon>Deinococcus</taxon>
    </lineage>
</organism>
<reference evidence="1 2" key="1">
    <citation type="submission" date="2015-12" db="EMBL/GenBank/DDBJ databases">
        <authorList>
            <person name="Kim M.K."/>
            <person name="Srinivasan S."/>
            <person name="Lee J.-J."/>
            <person name="Kim K."/>
        </authorList>
    </citation>
    <scope>NUCLEOTIDE SEQUENCE [LARGE SCALE GENOMIC DNA]</scope>
    <source>
        <strain evidence="1 2">BM2</strain>
    </source>
</reference>